<feature type="compositionally biased region" description="Polar residues" evidence="1">
    <location>
        <begin position="68"/>
        <end position="80"/>
    </location>
</feature>
<accession>A0A5N4A6T3</accession>
<comment type="caution">
    <text evidence="2">The sequence shown here is derived from an EMBL/GenBank/DDBJ whole genome shotgun (WGS) entry which is preliminary data.</text>
</comment>
<name>A0A5N4A6T3_PHOPY</name>
<dbReference type="AlphaFoldDB" id="A0A5N4A6T3"/>
<gene>
    <name evidence="2" type="ORF">PPYR_12588</name>
</gene>
<evidence type="ECO:0000313" key="2">
    <source>
        <dbReference type="EMBL" id="KAB0792968.1"/>
    </source>
</evidence>
<evidence type="ECO:0000256" key="1">
    <source>
        <dbReference type="SAM" id="MobiDB-lite"/>
    </source>
</evidence>
<dbReference type="InParanoid" id="A0A5N4A6T3"/>
<dbReference type="EMBL" id="VVIM01000009">
    <property type="protein sequence ID" value="KAB0792968.1"/>
    <property type="molecule type" value="Genomic_DNA"/>
</dbReference>
<proteinExistence type="predicted"/>
<protein>
    <submittedName>
        <fullName evidence="2">Uncharacterized protein</fullName>
    </submittedName>
</protein>
<reference evidence="2 3" key="1">
    <citation type="journal article" date="2018" name="Elife">
        <title>Firefly genomes illuminate parallel origins of bioluminescence in beetles.</title>
        <authorList>
            <person name="Fallon T.R."/>
            <person name="Lower S.E."/>
            <person name="Chang C.H."/>
            <person name="Bessho-Uehara M."/>
            <person name="Martin G.J."/>
            <person name="Bewick A.J."/>
            <person name="Behringer M."/>
            <person name="Debat H.J."/>
            <person name="Wong I."/>
            <person name="Day J.C."/>
            <person name="Suvorov A."/>
            <person name="Silva C.J."/>
            <person name="Stanger-Hall K.F."/>
            <person name="Hall D.W."/>
            <person name="Schmitz R.J."/>
            <person name="Nelson D.R."/>
            <person name="Lewis S.M."/>
            <person name="Shigenobu S."/>
            <person name="Bybee S.M."/>
            <person name="Larracuente A.M."/>
            <person name="Oba Y."/>
            <person name="Weng J.K."/>
        </authorList>
    </citation>
    <scope>NUCLEOTIDE SEQUENCE [LARGE SCALE GENOMIC DNA]</scope>
    <source>
        <strain evidence="2">1611_PpyrPB1</strain>
        <tissue evidence="2">Whole body</tissue>
    </source>
</reference>
<sequence length="156" mass="17711">MVVNVAVTITPQNRINKRESVEYSEDNLCNMLPKHRLAIMLCTTLVRSKQSTQLVRKTPSCRRGIDPSLSNKKNPMSSCSKDMRSNSIDKRSHRMCRHSEWKSKAYLQNHADRPNLKAPVAHNTHSGCPNGERTHFVAHRLRHPPDVAAVCTCSKK</sequence>
<feature type="region of interest" description="Disordered" evidence="1">
    <location>
        <begin position="60"/>
        <end position="94"/>
    </location>
</feature>
<feature type="compositionally biased region" description="Basic and acidic residues" evidence="1">
    <location>
        <begin position="81"/>
        <end position="90"/>
    </location>
</feature>
<keyword evidence="3" id="KW-1185">Reference proteome</keyword>
<dbReference type="Proteomes" id="UP000327044">
    <property type="component" value="Unassembled WGS sequence"/>
</dbReference>
<organism evidence="2 3">
    <name type="scientific">Photinus pyralis</name>
    <name type="common">Common eastern firefly</name>
    <name type="synonym">Lampyris pyralis</name>
    <dbReference type="NCBI Taxonomy" id="7054"/>
    <lineage>
        <taxon>Eukaryota</taxon>
        <taxon>Metazoa</taxon>
        <taxon>Ecdysozoa</taxon>
        <taxon>Arthropoda</taxon>
        <taxon>Hexapoda</taxon>
        <taxon>Insecta</taxon>
        <taxon>Pterygota</taxon>
        <taxon>Neoptera</taxon>
        <taxon>Endopterygota</taxon>
        <taxon>Coleoptera</taxon>
        <taxon>Polyphaga</taxon>
        <taxon>Elateriformia</taxon>
        <taxon>Elateroidea</taxon>
        <taxon>Lampyridae</taxon>
        <taxon>Lampyrinae</taxon>
        <taxon>Photinus</taxon>
    </lineage>
</organism>
<evidence type="ECO:0000313" key="3">
    <source>
        <dbReference type="Proteomes" id="UP000327044"/>
    </source>
</evidence>